<dbReference type="RefSeq" id="WP_016308775.1">
    <property type="nucleotide sequence ID" value="NZ_KE159646.1"/>
</dbReference>
<accession>R9L236</accession>
<dbReference type="EMBL" id="ASSY01000005">
    <property type="protein sequence ID" value="EOS52511.1"/>
    <property type="molecule type" value="Genomic_DNA"/>
</dbReference>
<reference evidence="1 2" key="1">
    <citation type="submission" date="2013-04" db="EMBL/GenBank/DDBJ databases">
        <title>The Genome Sequence of Enterorhabdus caecimuris B7.</title>
        <authorList>
            <consortium name="The Broad Institute Genomics Platform"/>
            <consortium name="The Broad Institute Genome Sequencing Center for Infectious Disease"/>
            <person name="Earl A."/>
            <person name="Xavier R."/>
            <person name="Elson C."/>
            <person name="Duck W."/>
            <person name="Walker B."/>
            <person name="Young S."/>
            <person name="Zeng Q."/>
            <person name="Gargeya S."/>
            <person name="Fitzgerald M."/>
            <person name="Haas B."/>
            <person name="Abouelleil A."/>
            <person name="Allen A.W."/>
            <person name="Alvarado L."/>
            <person name="Arachchi H.M."/>
            <person name="Berlin A.M."/>
            <person name="Chapman S.B."/>
            <person name="Gainer-Dewar J."/>
            <person name="Goldberg J."/>
            <person name="Griggs A."/>
            <person name="Gujja S."/>
            <person name="Hansen M."/>
            <person name="Howarth C."/>
            <person name="Imamovic A."/>
            <person name="Ireland A."/>
            <person name="Larimer J."/>
            <person name="McCowan C."/>
            <person name="Murphy C."/>
            <person name="Pearson M."/>
            <person name="Poon T.W."/>
            <person name="Priest M."/>
            <person name="Roberts A."/>
            <person name="Saif S."/>
            <person name="Shea T."/>
            <person name="Sisk P."/>
            <person name="Sykes S."/>
            <person name="Wortman J."/>
            <person name="Nusbaum C."/>
            <person name="Birren B."/>
        </authorList>
    </citation>
    <scope>NUCLEOTIDE SEQUENCE [LARGE SCALE GENOMIC DNA]</scope>
    <source>
        <strain evidence="1 2">B7</strain>
    </source>
</reference>
<evidence type="ECO:0000313" key="1">
    <source>
        <dbReference type="EMBL" id="EOS52511.1"/>
    </source>
</evidence>
<proteinExistence type="predicted"/>
<dbReference type="AlphaFoldDB" id="R9L236"/>
<evidence type="ECO:0000313" key="2">
    <source>
        <dbReference type="Proteomes" id="UP000014204"/>
    </source>
</evidence>
<dbReference type="Proteomes" id="UP000014204">
    <property type="component" value="Unassembled WGS sequence"/>
</dbReference>
<dbReference type="HOGENOM" id="CLU_1746771_0_0_11"/>
<comment type="caution">
    <text evidence="1">The sequence shown here is derived from an EMBL/GenBank/DDBJ whole genome shotgun (WGS) entry which is preliminary data.</text>
</comment>
<keyword evidence="2" id="KW-1185">Reference proteome</keyword>
<sequence>MKEYIDSSPPTTHAAIAPYKEDMEQARGGASNAPGFLIGGFGLIPQAVTSNPDISLPAKALYAYVASKAESSERVDISYDDILSDLHTTRRTLKRLCRELLSAGLMRAYIRRDAIAVGVRDLPYGIVRFWIPRGPIPADRRRGGALYVL</sequence>
<dbReference type="STRING" id="1235794.C811_00547"/>
<dbReference type="GeneID" id="82190163"/>
<protein>
    <submittedName>
        <fullName evidence="1">Uncharacterized protein</fullName>
    </submittedName>
</protein>
<gene>
    <name evidence="1" type="ORF">C811_00547</name>
</gene>
<name>R9L236_9ACTN</name>
<organism evidence="1 2">
    <name type="scientific">Adlercreutzia caecimuris B7</name>
    <dbReference type="NCBI Taxonomy" id="1235794"/>
    <lineage>
        <taxon>Bacteria</taxon>
        <taxon>Bacillati</taxon>
        <taxon>Actinomycetota</taxon>
        <taxon>Coriobacteriia</taxon>
        <taxon>Eggerthellales</taxon>
        <taxon>Eggerthellaceae</taxon>
        <taxon>Adlercreutzia</taxon>
    </lineage>
</organism>